<sequence length="91" mass="10637">MDKARLGPEQGVRFLFSFHIPPHHPHLFPSILPYKEKRSEKKSILPILLLLDKGKREKLEEVPRYFLANAWTPEAYSHKFSLWAEQGSNPT</sequence>
<keyword evidence="2" id="KW-1185">Reference proteome</keyword>
<proteinExistence type="predicted"/>
<evidence type="ECO:0000313" key="1">
    <source>
        <dbReference type="EMBL" id="GFR15629.1"/>
    </source>
</evidence>
<dbReference type="Proteomes" id="UP000887116">
    <property type="component" value="Unassembled WGS sequence"/>
</dbReference>
<dbReference type="EMBL" id="BMAO01007396">
    <property type="protein sequence ID" value="GFR15629.1"/>
    <property type="molecule type" value="Genomic_DNA"/>
</dbReference>
<name>A0A8X6H318_TRICU</name>
<accession>A0A8X6H318</accession>
<evidence type="ECO:0000313" key="2">
    <source>
        <dbReference type="Proteomes" id="UP000887116"/>
    </source>
</evidence>
<protein>
    <submittedName>
        <fullName evidence="1">Uncharacterized protein</fullName>
    </submittedName>
</protein>
<comment type="caution">
    <text evidence="1">The sequence shown here is derived from an EMBL/GenBank/DDBJ whole genome shotgun (WGS) entry which is preliminary data.</text>
</comment>
<reference evidence="1" key="1">
    <citation type="submission" date="2020-07" db="EMBL/GenBank/DDBJ databases">
        <title>Multicomponent nature underlies the extraordinary mechanical properties of spider dragline silk.</title>
        <authorList>
            <person name="Kono N."/>
            <person name="Nakamura H."/>
            <person name="Mori M."/>
            <person name="Yoshida Y."/>
            <person name="Ohtoshi R."/>
            <person name="Malay A.D."/>
            <person name="Moran D.A.P."/>
            <person name="Tomita M."/>
            <person name="Numata K."/>
            <person name="Arakawa K."/>
        </authorList>
    </citation>
    <scope>NUCLEOTIDE SEQUENCE</scope>
</reference>
<dbReference type="AlphaFoldDB" id="A0A8X6H318"/>
<organism evidence="1 2">
    <name type="scientific">Trichonephila clavata</name>
    <name type="common">Joro spider</name>
    <name type="synonym">Nephila clavata</name>
    <dbReference type="NCBI Taxonomy" id="2740835"/>
    <lineage>
        <taxon>Eukaryota</taxon>
        <taxon>Metazoa</taxon>
        <taxon>Ecdysozoa</taxon>
        <taxon>Arthropoda</taxon>
        <taxon>Chelicerata</taxon>
        <taxon>Arachnida</taxon>
        <taxon>Araneae</taxon>
        <taxon>Araneomorphae</taxon>
        <taxon>Entelegynae</taxon>
        <taxon>Araneoidea</taxon>
        <taxon>Nephilidae</taxon>
        <taxon>Trichonephila</taxon>
    </lineage>
</organism>
<gene>
    <name evidence="1" type="ORF">TNCT_40721</name>
</gene>